<dbReference type="CDD" id="cd03244">
    <property type="entry name" value="ABCC_MRP_domain2"/>
    <property type="match status" value="1"/>
</dbReference>
<organism evidence="12 13">
    <name type="scientific">Catenaria anguillulae PL171</name>
    <dbReference type="NCBI Taxonomy" id="765915"/>
    <lineage>
        <taxon>Eukaryota</taxon>
        <taxon>Fungi</taxon>
        <taxon>Fungi incertae sedis</taxon>
        <taxon>Blastocladiomycota</taxon>
        <taxon>Blastocladiomycetes</taxon>
        <taxon>Blastocladiales</taxon>
        <taxon>Catenariaceae</taxon>
        <taxon>Catenaria</taxon>
    </lineage>
</organism>
<evidence type="ECO:0000256" key="3">
    <source>
        <dbReference type="ARBA" id="ARBA00022692"/>
    </source>
</evidence>
<dbReference type="SUPFAM" id="SSF52540">
    <property type="entry name" value="P-loop containing nucleoside triphosphate hydrolases"/>
    <property type="match status" value="2"/>
</dbReference>
<keyword evidence="2" id="KW-0813">Transport</keyword>
<name>A0A1Y2HAL4_9FUNG</name>
<feature type="transmembrane region" description="Helical" evidence="9">
    <location>
        <begin position="286"/>
        <end position="309"/>
    </location>
</feature>
<protein>
    <recommendedName>
        <fullName evidence="14">P-loop containing nucleoside triphosphate hydrolase protein</fullName>
    </recommendedName>
</protein>
<dbReference type="EMBL" id="MCFL01000057">
    <property type="protein sequence ID" value="ORZ31640.1"/>
    <property type="molecule type" value="Genomic_DNA"/>
</dbReference>
<dbReference type="PROSITE" id="PS50893">
    <property type="entry name" value="ABC_TRANSPORTER_2"/>
    <property type="match status" value="2"/>
</dbReference>
<feature type="transmembrane region" description="Helical" evidence="9">
    <location>
        <begin position="324"/>
        <end position="344"/>
    </location>
</feature>
<dbReference type="InterPro" id="IPR011527">
    <property type="entry name" value="ABC1_TM_dom"/>
</dbReference>
<evidence type="ECO:0000256" key="7">
    <source>
        <dbReference type="ARBA" id="ARBA00023136"/>
    </source>
</evidence>
<feature type="region of interest" description="Disordered" evidence="8">
    <location>
        <begin position="1142"/>
        <end position="1169"/>
    </location>
</feature>
<dbReference type="Proteomes" id="UP000193411">
    <property type="component" value="Unassembled WGS sequence"/>
</dbReference>
<evidence type="ECO:0000256" key="6">
    <source>
        <dbReference type="ARBA" id="ARBA00022989"/>
    </source>
</evidence>
<evidence type="ECO:0008006" key="14">
    <source>
        <dbReference type="Google" id="ProtNLM"/>
    </source>
</evidence>
<keyword evidence="5" id="KW-0067">ATP-binding</keyword>
<dbReference type="PROSITE" id="PS00211">
    <property type="entry name" value="ABC_TRANSPORTER_1"/>
    <property type="match status" value="2"/>
</dbReference>
<evidence type="ECO:0000313" key="13">
    <source>
        <dbReference type="Proteomes" id="UP000193411"/>
    </source>
</evidence>
<accession>A0A1Y2HAL4</accession>
<feature type="domain" description="ABC transporter" evidence="10">
    <location>
        <begin position="641"/>
        <end position="867"/>
    </location>
</feature>
<feature type="region of interest" description="Disordered" evidence="8">
    <location>
        <begin position="907"/>
        <end position="937"/>
    </location>
</feature>
<feature type="transmembrane region" description="Helical" evidence="9">
    <location>
        <begin position="1221"/>
        <end position="1249"/>
    </location>
</feature>
<dbReference type="InterPro" id="IPR003439">
    <property type="entry name" value="ABC_transporter-like_ATP-bd"/>
</dbReference>
<dbReference type="Pfam" id="PF00005">
    <property type="entry name" value="ABC_tran"/>
    <property type="match status" value="2"/>
</dbReference>
<evidence type="ECO:0000256" key="8">
    <source>
        <dbReference type="SAM" id="MobiDB-lite"/>
    </source>
</evidence>
<dbReference type="Pfam" id="PF00664">
    <property type="entry name" value="ABC_membrane"/>
    <property type="match status" value="2"/>
</dbReference>
<feature type="compositionally biased region" description="Acidic residues" evidence="8">
    <location>
        <begin position="913"/>
        <end position="932"/>
    </location>
</feature>
<dbReference type="InterPro" id="IPR044726">
    <property type="entry name" value="ABCC_6TM_D2"/>
</dbReference>
<dbReference type="InterPro" id="IPR050173">
    <property type="entry name" value="ABC_transporter_C-like"/>
</dbReference>
<evidence type="ECO:0000259" key="11">
    <source>
        <dbReference type="PROSITE" id="PS50929"/>
    </source>
</evidence>
<dbReference type="SUPFAM" id="SSF90123">
    <property type="entry name" value="ABC transporter transmembrane region"/>
    <property type="match status" value="2"/>
</dbReference>
<dbReference type="PANTHER" id="PTHR24223">
    <property type="entry name" value="ATP-BINDING CASSETTE SUB-FAMILY C"/>
    <property type="match status" value="1"/>
</dbReference>
<dbReference type="Gene3D" id="1.20.1560.10">
    <property type="entry name" value="ABC transporter type 1, transmembrane domain"/>
    <property type="match status" value="3"/>
</dbReference>
<dbReference type="InterPro" id="IPR017871">
    <property type="entry name" value="ABC_transporter-like_CS"/>
</dbReference>
<feature type="transmembrane region" description="Helical" evidence="9">
    <location>
        <begin position="82"/>
        <end position="103"/>
    </location>
</feature>
<gene>
    <name evidence="12" type="ORF">BCR44DRAFT_1441906</name>
</gene>
<dbReference type="InterPro" id="IPR036640">
    <property type="entry name" value="ABC1_TM_sf"/>
</dbReference>
<evidence type="ECO:0000256" key="4">
    <source>
        <dbReference type="ARBA" id="ARBA00022741"/>
    </source>
</evidence>
<evidence type="ECO:0000256" key="9">
    <source>
        <dbReference type="SAM" id="Phobius"/>
    </source>
</evidence>
<evidence type="ECO:0000259" key="10">
    <source>
        <dbReference type="PROSITE" id="PS50893"/>
    </source>
</evidence>
<keyword evidence="3 9" id="KW-0812">Transmembrane</keyword>
<dbReference type="SMART" id="SM00382">
    <property type="entry name" value="AAA"/>
    <property type="match status" value="2"/>
</dbReference>
<keyword evidence="13" id="KW-1185">Reference proteome</keyword>
<evidence type="ECO:0000256" key="2">
    <source>
        <dbReference type="ARBA" id="ARBA00022448"/>
    </source>
</evidence>
<dbReference type="GO" id="GO:0005524">
    <property type="term" value="F:ATP binding"/>
    <property type="evidence" value="ECO:0007669"/>
    <property type="project" value="UniProtKB-KW"/>
</dbReference>
<dbReference type="OrthoDB" id="6500128at2759"/>
<evidence type="ECO:0000256" key="5">
    <source>
        <dbReference type="ARBA" id="ARBA00022840"/>
    </source>
</evidence>
<proteinExistence type="predicted"/>
<comment type="subcellular location">
    <subcellularLocation>
        <location evidence="1">Membrane</location>
        <topology evidence="1">Multi-pass membrane protein</topology>
    </subcellularLocation>
</comment>
<dbReference type="STRING" id="765915.A0A1Y2HAL4"/>
<dbReference type="FunFam" id="3.40.50.300:FF:000838">
    <property type="entry name" value="ABC multidrug transporter (Eurofung)"/>
    <property type="match status" value="1"/>
</dbReference>
<dbReference type="GO" id="GO:0140359">
    <property type="term" value="F:ABC-type transporter activity"/>
    <property type="evidence" value="ECO:0007669"/>
    <property type="project" value="InterPro"/>
</dbReference>
<feature type="transmembrane region" description="Helical" evidence="9">
    <location>
        <begin position="429"/>
        <end position="452"/>
    </location>
</feature>
<feature type="domain" description="ABC transmembrane type-1" evidence="11">
    <location>
        <begin position="1007"/>
        <end position="1133"/>
    </location>
</feature>
<evidence type="ECO:0000313" key="12">
    <source>
        <dbReference type="EMBL" id="ORZ31640.1"/>
    </source>
</evidence>
<reference evidence="12 13" key="1">
    <citation type="submission" date="2016-07" db="EMBL/GenBank/DDBJ databases">
        <title>Pervasive Adenine N6-methylation of Active Genes in Fungi.</title>
        <authorList>
            <consortium name="DOE Joint Genome Institute"/>
            <person name="Mondo S.J."/>
            <person name="Dannebaum R.O."/>
            <person name="Kuo R.C."/>
            <person name="Labutti K."/>
            <person name="Haridas S."/>
            <person name="Kuo A."/>
            <person name="Salamov A."/>
            <person name="Ahrendt S.R."/>
            <person name="Lipzen A."/>
            <person name="Sullivan W."/>
            <person name="Andreopoulos W.B."/>
            <person name="Clum A."/>
            <person name="Lindquist E."/>
            <person name="Daum C."/>
            <person name="Ramamoorthy G.K."/>
            <person name="Gryganskyi A."/>
            <person name="Culley D."/>
            <person name="Magnuson J.K."/>
            <person name="James T.Y."/>
            <person name="O'Malley M.A."/>
            <person name="Stajich J.E."/>
            <person name="Spatafora J.W."/>
            <person name="Visel A."/>
            <person name="Grigoriev I.V."/>
        </authorList>
    </citation>
    <scope>NUCLEOTIDE SEQUENCE [LARGE SCALE GENOMIC DNA]</scope>
    <source>
        <strain evidence="12 13">PL171</strain>
    </source>
</reference>
<feature type="domain" description="ABC transporter" evidence="10">
    <location>
        <begin position="1311"/>
        <end position="1546"/>
    </location>
</feature>
<comment type="caution">
    <text evidence="12">The sequence shown here is derived from an EMBL/GenBank/DDBJ whole genome shotgun (WGS) entry which is preliminary data.</text>
</comment>
<keyword evidence="6 9" id="KW-1133">Transmembrane helix</keyword>
<feature type="transmembrane region" description="Helical" evidence="9">
    <location>
        <begin position="514"/>
        <end position="538"/>
    </location>
</feature>
<feature type="transmembrane region" description="Helical" evidence="9">
    <location>
        <begin position="1071"/>
        <end position="1096"/>
    </location>
</feature>
<dbReference type="CDD" id="cd18580">
    <property type="entry name" value="ABC_6TM_ABCC_D2"/>
    <property type="match status" value="1"/>
</dbReference>
<feature type="transmembrane region" description="Helical" evidence="9">
    <location>
        <begin position="182"/>
        <end position="198"/>
    </location>
</feature>
<sequence length="1553" mass="168771">MTLASEDPLPLSWCPWPETHHRSVVSDHVPIDLALCFQAGFLQPILLAVILFAFIARVLHLRTRPTINPADPRLHTSKWTRVLAFKQAVAAFAAMTTLVFLVLHGYRSLHLGLTWSGLGLSGAEALAMSMQFITFLMATHLHALEFAFSLLPSTVLTVAYLLLAVVNAAYLRSLVALGHPSVPWHVALASSTMVLLLLESVSVRGGEIITALKYPPEFASTLLSRILLTWVYPLIRLGNAKFLTLDDLWQLHPRDQVTSSATRLAHILRMHPDSSFAFNLLRHSGWAWLGITCLFFSSVLLPLGLPWLLGHLLRHVSMSNPDPFAGILLALGYLIVFCAGEFTADTAHTLKHLAVARLRSTLMSAMYAKSLRLAHSGGGHSKHSAQILTRLQVDAENLAEILEPLLPLPSILACILAGFAWLWTTMGAASLFGILILSAFIPLNHLAGKVLVRSMAAKLKHMDARVHATRESIFGIRTLRMFGWTRAFARRIHAHRVQEMACQMRVWTVEAVQYSLFYFIPNMASLAMFATFTWVSGGEKLSAERVFVALSSVQTTKAWLHSAIWSVWPLVQGWASYQRVSEFMRADERTEYVKSTVASDEGKVVVVEDVSVTWPDGSVGKRASPASTSEPAADLGSEASPLLSSVAAAHGPRVAPVLSNINLTLSRGSLTLVTGPVGSGKSSLLATLAGEMHLLAGSVRLAPGLRVAYVPQRAWIQSGTIRSNILWNHEMDEQWYRRVLDACALMPDLDQWEAGDLEVIGERGINLSGGQKARIALARAIYCTADVFLLDDVLSAVDVLVDAHLFANVFGPRGLLAGKTVVLVTHAVHHMLEVDRVVIMSDGTIAEQGAPAELEKIHRGRFGWLMDGHGKRNDGQVVVDERHGQPHAPTEAGGYGTLVVDTVAAEKRVDSESSSDDESIADSDLESEDEQNESVQRGSVSSAVYGRYFGYAGFPQLALLVALSVFAITFETLTSYWSGTWGQASEASTAPDAPAPSMTFYVLGLSASLRAATSMSNDLLSKVLTLPMTFFDSTPSGRLINRFSRDMKTIDSDLPNSAFDGLYVSLLTTGMLVSISLATPPFIALLVVLIAIYWYLQRLYLNASREIQRINSITLSPLYQAFTETLDGMATIRVASMSTGGSVSSASSPSPLSPNTSTSGSRSSLSTISPSSASSSSALAQAPTTPLVAFQQLTDLRIDTYMRTQYALIVTGQWLKRGLKLISAGIIFSAALLAVLFPSQGVVLIGLGLTQAQNATWVLDELVELFCKVENEMVAVERVLEYVDLTSEHQVVGGAGQEADVDAEWPANGTITFDQVGARYQEDQPHVLKSLSFAIRAGEKVALVGRTGSGKSSCVAALFRLLELSTGRILVDNVDIARVPLDTLRSRLTIVPQDCFVFEADVRENVDPRPDGERVSDQDVWSALDAVGLGELVRRLPSRLDEPIKGVLSAGQLQLLCLARAIVRRSTVLVLDEASSSLDNSTDGLVQQVIRGPVFEKCTVLTIAHRIASVMDYDRILVLDQGQLMECDSPKSLLANPKSTFYRLAHQAGLVAN</sequence>
<dbReference type="InterPro" id="IPR027417">
    <property type="entry name" value="P-loop_NTPase"/>
</dbReference>
<feature type="transmembrane region" description="Helical" evidence="9">
    <location>
        <begin position="115"/>
        <end position="138"/>
    </location>
</feature>
<dbReference type="PANTHER" id="PTHR24223:SF399">
    <property type="entry name" value="ABC TRANSPORTER ATNG"/>
    <property type="match status" value="1"/>
</dbReference>
<dbReference type="FunFam" id="3.40.50.300:FF:000997">
    <property type="entry name" value="Multidrug resistance-associated protein 1"/>
    <property type="match status" value="1"/>
</dbReference>
<feature type="domain" description="ABC transmembrane type-1" evidence="11">
    <location>
        <begin position="289"/>
        <end position="554"/>
    </location>
</feature>
<dbReference type="PROSITE" id="PS50929">
    <property type="entry name" value="ABC_TM1F"/>
    <property type="match status" value="2"/>
</dbReference>
<evidence type="ECO:0000256" key="1">
    <source>
        <dbReference type="ARBA" id="ARBA00004141"/>
    </source>
</evidence>
<feature type="transmembrane region" description="Helical" evidence="9">
    <location>
        <begin position="41"/>
        <end position="61"/>
    </location>
</feature>
<dbReference type="InterPro" id="IPR003593">
    <property type="entry name" value="AAA+_ATPase"/>
</dbReference>
<feature type="transmembrane region" description="Helical" evidence="9">
    <location>
        <begin position="150"/>
        <end position="170"/>
    </location>
</feature>
<keyword evidence="4" id="KW-0547">Nucleotide-binding</keyword>
<keyword evidence="7 9" id="KW-0472">Membrane</keyword>
<dbReference type="CDD" id="cd03250">
    <property type="entry name" value="ABCC_MRP_domain1"/>
    <property type="match status" value="1"/>
</dbReference>
<dbReference type="Gene3D" id="3.40.50.300">
    <property type="entry name" value="P-loop containing nucleotide triphosphate hydrolases"/>
    <property type="match status" value="2"/>
</dbReference>
<dbReference type="GO" id="GO:0016020">
    <property type="term" value="C:membrane"/>
    <property type="evidence" value="ECO:0007669"/>
    <property type="project" value="UniProtKB-SubCell"/>
</dbReference>
<dbReference type="GO" id="GO:0016887">
    <property type="term" value="F:ATP hydrolysis activity"/>
    <property type="evidence" value="ECO:0007669"/>
    <property type="project" value="InterPro"/>
</dbReference>
<feature type="transmembrane region" description="Helical" evidence="9">
    <location>
        <begin position="405"/>
        <end position="423"/>
    </location>
</feature>